<dbReference type="RefSeq" id="WP_111231080.1">
    <property type="nucleotide sequence ID" value="NZ_QHGU01000426.1"/>
</dbReference>
<feature type="domain" description="Methyltransferase type 11" evidence="1">
    <location>
        <begin position="3"/>
        <end position="76"/>
    </location>
</feature>
<evidence type="ECO:0000259" key="1">
    <source>
        <dbReference type="Pfam" id="PF08241"/>
    </source>
</evidence>
<comment type="caution">
    <text evidence="2">The sequence shown here is derived from an EMBL/GenBank/DDBJ whole genome shotgun (WGS) entry which is preliminary data.</text>
</comment>
<accession>A0AB73TK76</accession>
<keyword evidence="2" id="KW-0489">Methyltransferase</keyword>
<evidence type="ECO:0000313" key="2">
    <source>
        <dbReference type="EMBL" id="PZM50701.1"/>
    </source>
</evidence>
<dbReference type="EMBL" id="QHGU01000426">
    <property type="protein sequence ID" value="PZM50701.1"/>
    <property type="molecule type" value="Genomic_DNA"/>
</dbReference>
<feature type="non-terminal residue" evidence="2">
    <location>
        <position position="1"/>
    </location>
</feature>
<proteinExistence type="predicted"/>
<evidence type="ECO:0000313" key="3">
    <source>
        <dbReference type="Proteomes" id="UP000249070"/>
    </source>
</evidence>
<keyword evidence="2" id="KW-0808">Transferase</keyword>
<organism evidence="2 3">
    <name type="scientific">Enterococcus faecium</name>
    <name type="common">Streptococcus faecium</name>
    <dbReference type="NCBI Taxonomy" id="1352"/>
    <lineage>
        <taxon>Bacteria</taxon>
        <taxon>Bacillati</taxon>
        <taxon>Bacillota</taxon>
        <taxon>Bacilli</taxon>
        <taxon>Lactobacillales</taxon>
        <taxon>Enterococcaceae</taxon>
        <taxon>Enterococcus</taxon>
    </lineage>
</organism>
<dbReference type="AlphaFoldDB" id="A0AB73TK76"/>
<name>A0AB73TK76_ENTFC</name>
<dbReference type="SUPFAM" id="SSF53335">
    <property type="entry name" value="S-adenosyl-L-methionine-dependent methyltransferases"/>
    <property type="match status" value="1"/>
</dbReference>
<reference evidence="2 3" key="1">
    <citation type="submission" date="2018-05" db="EMBL/GenBank/DDBJ databases">
        <title>Vancomycin-resistant Enterococcus faecium strain from Chelyabinsk, Russia.</title>
        <authorList>
            <person name="Gostev V."/>
            <person name="Goncharov A."/>
            <person name="Kolodzhieva V."/>
            <person name="Suvorov A."/>
            <person name="Sidorenko S."/>
            <person name="Zueva L."/>
        </authorList>
    </citation>
    <scope>NUCLEOTIDE SEQUENCE [LARGE SCALE GENOMIC DNA]</scope>
    <source>
        <strain evidence="2 3">20</strain>
    </source>
</reference>
<dbReference type="CDD" id="cd02440">
    <property type="entry name" value="AdoMet_MTases"/>
    <property type="match status" value="1"/>
</dbReference>
<dbReference type="Gene3D" id="3.40.50.150">
    <property type="entry name" value="Vaccinia Virus protein VP39"/>
    <property type="match status" value="1"/>
</dbReference>
<dbReference type="Pfam" id="PF08241">
    <property type="entry name" value="Methyltransf_11"/>
    <property type="match status" value="1"/>
</dbReference>
<dbReference type="InterPro" id="IPR013216">
    <property type="entry name" value="Methyltransf_11"/>
</dbReference>
<dbReference type="Proteomes" id="UP000249070">
    <property type="component" value="Unassembled WGS sequence"/>
</dbReference>
<dbReference type="InterPro" id="IPR029063">
    <property type="entry name" value="SAM-dependent_MTases_sf"/>
</dbReference>
<gene>
    <name evidence="2" type="ORF">DKP91_18170</name>
</gene>
<dbReference type="GO" id="GO:0008757">
    <property type="term" value="F:S-adenosylmethionine-dependent methyltransferase activity"/>
    <property type="evidence" value="ECO:0007669"/>
    <property type="project" value="InterPro"/>
</dbReference>
<dbReference type="GO" id="GO:0032259">
    <property type="term" value="P:methylation"/>
    <property type="evidence" value="ECO:0007669"/>
    <property type="project" value="UniProtKB-KW"/>
</dbReference>
<sequence length="137" mass="15663">AEQLFGIDISPNMLEIAKNKLGNDATLILGDSERLPFEDSSFDAIVCNDSFHHYPQPDIVEKEVSRCLKQNGVFIIGDCWQPIGARQIMNYYMKHSNSGDVKIYSKKEMLLLLSKDFHEIEWKSFGTRSCLIIAYNN</sequence>
<protein>
    <submittedName>
        <fullName evidence="2">SAM-dependent methyltransferase</fullName>
    </submittedName>
</protein>
<dbReference type="PANTHER" id="PTHR43591">
    <property type="entry name" value="METHYLTRANSFERASE"/>
    <property type="match status" value="1"/>
</dbReference>